<dbReference type="Pfam" id="PF00271">
    <property type="entry name" value="Helicase_C"/>
    <property type="match status" value="1"/>
</dbReference>
<dbReference type="Proteomes" id="UP000559027">
    <property type="component" value="Unassembled WGS sequence"/>
</dbReference>
<protein>
    <recommendedName>
        <fullName evidence="1">RNA helicase</fullName>
        <ecNumber evidence="1">3.6.4.13</ecNumber>
    </recommendedName>
</protein>
<dbReference type="PROSITE" id="PS51192">
    <property type="entry name" value="HELICASE_ATP_BIND_1"/>
    <property type="match status" value="1"/>
</dbReference>
<dbReference type="EC" id="3.6.4.13" evidence="1"/>
<dbReference type="GO" id="GO:0003723">
    <property type="term" value="F:RNA binding"/>
    <property type="evidence" value="ECO:0007669"/>
    <property type="project" value="TreeGrafter"/>
</dbReference>
<dbReference type="InterPro" id="IPR011545">
    <property type="entry name" value="DEAD/DEAH_box_helicase_dom"/>
</dbReference>
<feature type="region of interest" description="Disordered" evidence="6">
    <location>
        <begin position="170"/>
        <end position="197"/>
    </location>
</feature>
<evidence type="ECO:0000313" key="9">
    <source>
        <dbReference type="EMBL" id="KAF5352726.1"/>
    </source>
</evidence>
<feature type="region of interest" description="Disordered" evidence="6">
    <location>
        <begin position="1"/>
        <end position="29"/>
    </location>
</feature>
<dbReference type="Gene3D" id="3.40.50.300">
    <property type="entry name" value="P-loop containing nucleotide triphosphate hydrolases"/>
    <property type="match status" value="2"/>
</dbReference>
<reference evidence="9 10" key="1">
    <citation type="journal article" date="2020" name="ISME J.">
        <title>Uncovering the hidden diversity of litter-decomposition mechanisms in mushroom-forming fungi.</title>
        <authorList>
            <person name="Floudas D."/>
            <person name="Bentzer J."/>
            <person name="Ahren D."/>
            <person name="Johansson T."/>
            <person name="Persson P."/>
            <person name="Tunlid A."/>
        </authorList>
    </citation>
    <scope>NUCLEOTIDE SEQUENCE [LARGE SCALE GENOMIC DNA]</scope>
    <source>
        <strain evidence="9 10">CBS 146.42</strain>
    </source>
</reference>
<dbReference type="InterPro" id="IPR056328">
    <property type="entry name" value="DSRM_DHX29"/>
</dbReference>
<dbReference type="EMBL" id="JAACJO010000011">
    <property type="protein sequence ID" value="KAF5352726.1"/>
    <property type="molecule type" value="Genomic_DNA"/>
</dbReference>
<proteinExistence type="predicted"/>
<dbReference type="Pfam" id="PF24385">
    <property type="entry name" value="DSRM_DHX29"/>
    <property type="match status" value="1"/>
</dbReference>
<dbReference type="InterPro" id="IPR014001">
    <property type="entry name" value="Helicase_ATP-bd"/>
</dbReference>
<dbReference type="PANTHER" id="PTHR18934:SF267">
    <property type="entry name" value="ATP-DEPENDENT RNA HELICASE YLR419W-RELATED"/>
    <property type="match status" value="1"/>
</dbReference>
<dbReference type="CDD" id="cd18791">
    <property type="entry name" value="SF2_C_RHA"/>
    <property type="match status" value="1"/>
</dbReference>
<dbReference type="PROSITE" id="PS00690">
    <property type="entry name" value="DEAH_ATP_HELICASE"/>
    <property type="match status" value="1"/>
</dbReference>
<dbReference type="Gene3D" id="1.20.120.1080">
    <property type="match status" value="1"/>
</dbReference>
<gene>
    <name evidence="9" type="ORF">D9756_005876</name>
</gene>
<evidence type="ECO:0000256" key="1">
    <source>
        <dbReference type="ARBA" id="ARBA00012552"/>
    </source>
</evidence>
<comment type="caution">
    <text evidence="9">The sequence shown here is derived from an EMBL/GenBank/DDBJ whole genome shotgun (WGS) entry which is preliminary data.</text>
</comment>
<name>A0A8H5D4U0_9AGAR</name>
<evidence type="ECO:0000256" key="6">
    <source>
        <dbReference type="SAM" id="MobiDB-lite"/>
    </source>
</evidence>
<dbReference type="InterPro" id="IPR011709">
    <property type="entry name" value="DEAD-box_helicase_OB_fold"/>
</dbReference>
<dbReference type="InterPro" id="IPR048333">
    <property type="entry name" value="HA2_WH"/>
</dbReference>
<feature type="domain" description="Helicase C-terminal" evidence="8">
    <location>
        <begin position="754"/>
        <end position="943"/>
    </location>
</feature>
<dbReference type="GO" id="GO:0016787">
    <property type="term" value="F:hydrolase activity"/>
    <property type="evidence" value="ECO:0007669"/>
    <property type="project" value="UniProtKB-KW"/>
</dbReference>
<dbReference type="GO" id="GO:0005524">
    <property type="term" value="F:ATP binding"/>
    <property type="evidence" value="ECO:0007669"/>
    <property type="project" value="UniProtKB-KW"/>
</dbReference>
<accession>A0A8H5D4U0</accession>
<evidence type="ECO:0000256" key="3">
    <source>
        <dbReference type="ARBA" id="ARBA00022801"/>
    </source>
</evidence>
<dbReference type="CDD" id="cd17917">
    <property type="entry name" value="DEXHc_RHA-like"/>
    <property type="match status" value="1"/>
</dbReference>
<evidence type="ECO:0000259" key="7">
    <source>
        <dbReference type="PROSITE" id="PS51192"/>
    </source>
</evidence>
<evidence type="ECO:0000256" key="5">
    <source>
        <dbReference type="ARBA" id="ARBA00022840"/>
    </source>
</evidence>
<dbReference type="SMART" id="SM00487">
    <property type="entry name" value="DEXDc"/>
    <property type="match status" value="1"/>
</dbReference>
<dbReference type="InterPro" id="IPR027417">
    <property type="entry name" value="P-loop_NTPase"/>
</dbReference>
<dbReference type="PROSITE" id="PS51194">
    <property type="entry name" value="HELICASE_CTER"/>
    <property type="match status" value="1"/>
</dbReference>
<evidence type="ECO:0000313" key="10">
    <source>
        <dbReference type="Proteomes" id="UP000559027"/>
    </source>
</evidence>
<keyword evidence="4" id="KW-0347">Helicase</keyword>
<dbReference type="FunFam" id="1.20.120.1080:FF:000002">
    <property type="entry name" value="Putative ATP-dependent RNA helicase DHX36"/>
    <property type="match status" value="1"/>
</dbReference>
<dbReference type="SMART" id="SM00490">
    <property type="entry name" value="HELICc"/>
    <property type="match status" value="1"/>
</dbReference>
<dbReference type="Pfam" id="PF00270">
    <property type="entry name" value="DEAD"/>
    <property type="match status" value="1"/>
</dbReference>
<organism evidence="9 10">
    <name type="scientific">Leucocoprinus leucothites</name>
    <dbReference type="NCBI Taxonomy" id="201217"/>
    <lineage>
        <taxon>Eukaryota</taxon>
        <taxon>Fungi</taxon>
        <taxon>Dikarya</taxon>
        <taxon>Basidiomycota</taxon>
        <taxon>Agaricomycotina</taxon>
        <taxon>Agaricomycetes</taxon>
        <taxon>Agaricomycetidae</taxon>
        <taxon>Agaricales</taxon>
        <taxon>Agaricineae</taxon>
        <taxon>Agaricaceae</taxon>
        <taxon>Leucocoprinus</taxon>
    </lineage>
</organism>
<sequence>MPQKRGIVKSGNAGNSSKSSTDSTALKSNVEKPLFPPGFKYPLSLLHERCQKEGWEKPIIDTVYRGTSGHSFVVTLARLNKKTSERETVRLVPPQPYYRESALEARHWGATYALYRFCNGFQLNRTLPPGPRDYWNELAVEHKNAADHLSWMYAADPFVAFQEVKARQEKAAQRKEAAKNPTNDFRQSSPVSSPFKDSPEVVMATSLREEVEEAIKEGFALYDSEATSALDWETIMQVSDQLRSLGFKEAQVKTVSSFLSEPSPLLGQFLQKSSFLETATEYLLLSVPECDLPPRFLPSVNSSNPFVSSVHSGTSDIKKRWMEEKAVKEAGFPVHIVQELTSGPNAVNDWPTLLAELGNILIGIYNAESQPDMTPFILDGHEFESLGGERRGDDHYTLPSFAGPITLHVLFDAANAYPRADYCPMYITSDTIPAYMRLHVLSRVLLALRSPSEEEAENSLAMTLMRLLDEEWARLEDTGPPDLKAVLGHMLPNRKKPAHQPPSTPSEEQEARATHRAIGHHLQTLPISRKKSVSNHIIETRKRLPAFKAKGDFLHVLSKNRVIIVPRRISAISVSNRVSEEQGNDGTVGYAVRGKTKRGKSTRLLFCTTGVVLRRLGNGDQLQNVSHVIVDEVHERSLDGDFLLLALKQLLETHHQLKVILMSATINHEIFSRYFNGAPVLSIPGVTHPVDDRYLEDIIPMIGYFPSSIDQQKQYDEKWLEELRQHYGGLNNQTLVAIHNLASSKTIDYQLIASLVKYIIENRERAGILIFLPGVNEIRQCLDSVNAHLSSNLADIFPLHANLPIEEQNRVFNKTEKWKIIAATNVAEVSTTPKVFHVAQMQLTTFLNGQTSITIDDIVYVIDVGKVKEARYSPTTDLTRIEETLVTKAASRQRRGRAGRMQPGVCYKLYTRHVENVTMEEFPRPEIFRVPLEQISLSAKVMNEDKDVKSIFGQLIDPPNPDTIERAWFNLQELGAIDSSNKLTPLGKHIAMLPLDVRLAKMLILGTIFHCLDPVLSIVALMSSKPLFISPEGMRERASSARKKFAVGNSDLLTDLAVFSQCQKMGGQRKHLRSFCKENFISITTLQETVTLRQEFCAALQERGFILPFCDPADPSMNVNSENTNLLKAIILGGLWPRVARIHLPKSAIKFDKIQAGTVQRDNNAKDFKVLDLKEGRVFIHPASILFGCASWRSPFVVYSYKYQSSKLYLRDATEVPIYALLLFGGPVSVDHVKGGLVVGNTEAFVRLRAWPRIGVLVNQLRQLLDLLLSNCIEDGSSLSEAQNHPVILAMLGLLSRDGMMEG</sequence>
<dbReference type="Pfam" id="PF07717">
    <property type="entry name" value="OB_NTP_bind"/>
    <property type="match status" value="1"/>
</dbReference>
<feature type="region of interest" description="Disordered" evidence="6">
    <location>
        <begin position="493"/>
        <end position="514"/>
    </location>
</feature>
<dbReference type="SMART" id="SM00847">
    <property type="entry name" value="HA2"/>
    <property type="match status" value="1"/>
</dbReference>
<dbReference type="Pfam" id="PF21010">
    <property type="entry name" value="HA2_C"/>
    <property type="match status" value="1"/>
</dbReference>
<dbReference type="InterPro" id="IPR059023">
    <property type="entry name" value="RNA_hel_CTD"/>
</dbReference>
<dbReference type="Pfam" id="PF26026">
    <property type="entry name" value="RNA_hel_CTD"/>
    <property type="match status" value="1"/>
</dbReference>
<dbReference type="GO" id="GO:1990904">
    <property type="term" value="C:ribonucleoprotein complex"/>
    <property type="evidence" value="ECO:0007669"/>
    <property type="project" value="UniProtKB-ARBA"/>
</dbReference>
<keyword evidence="2" id="KW-0547">Nucleotide-binding</keyword>
<evidence type="ECO:0000256" key="2">
    <source>
        <dbReference type="ARBA" id="ARBA00022741"/>
    </source>
</evidence>
<evidence type="ECO:0000256" key="4">
    <source>
        <dbReference type="ARBA" id="ARBA00022806"/>
    </source>
</evidence>
<keyword evidence="3" id="KW-0378">Hydrolase</keyword>
<evidence type="ECO:0000259" key="8">
    <source>
        <dbReference type="PROSITE" id="PS51194"/>
    </source>
</evidence>
<dbReference type="PANTHER" id="PTHR18934">
    <property type="entry name" value="ATP-DEPENDENT RNA HELICASE"/>
    <property type="match status" value="1"/>
</dbReference>
<dbReference type="InterPro" id="IPR002464">
    <property type="entry name" value="DNA/RNA_helicase_DEAH_CS"/>
</dbReference>
<feature type="compositionally biased region" description="Polar residues" evidence="6">
    <location>
        <begin position="180"/>
        <end position="192"/>
    </location>
</feature>
<keyword evidence="5" id="KW-0067">ATP-binding</keyword>
<feature type="compositionally biased region" description="Low complexity" evidence="6">
    <location>
        <begin position="9"/>
        <end position="20"/>
    </location>
</feature>
<dbReference type="GO" id="GO:0003724">
    <property type="term" value="F:RNA helicase activity"/>
    <property type="evidence" value="ECO:0007669"/>
    <property type="project" value="UniProtKB-EC"/>
</dbReference>
<dbReference type="OrthoDB" id="5600252at2759"/>
<dbReference type="InterPro" id="IPR001650">
    <property type="entry name" value="Helicase_C-like"/>
</dbReference>
<dbReference type="SUPFAM" id="SSF52540">
    <property type="entry name" value="P-loop containing nucleoside triphosphate hydrolases"/>
    <property type="match status" value="1"/>
</dbReference>
<dbReference type="InterPro" id="IPR007502">
    <property type="entry name" value="Helicase-assoc_dom"/>
</dbReference>
<feature type="domain" description="Helicase ATP-binding" evidence="7">
    <location>
        <begin position="562"/>
        <end position="684"/>
    </location>
</feature>
<keyword evidence="10" id="KW-1185">Reference proteome</keyword>
<dbReference type="Pfam" id="PF04408">
    <property type="entry name" value="WHD_HA2"/>
    <property type="match status" value="1"/>
</dbReference>